<keyword evidence="5" id="KW-0496">Mitochondrion</keyword>
<evidence type="ECO:0000256" key="4">
    <source>
        <dbReference type="ARBA" id="ARBA00022980"/>
    </source>
</evidence>
<comment type="similarity">
    <text evidence="2">Belongs to the bacterial ribosomal protein bL32 family.</text>
</comment>
<evidence type="ECO:0000256" key="2">
    <source>
        <dbReference type="ARBA" id="ARBA00008560"/>
    </source>
</evidence>
<dbReference type="Pfam" id="PF01783">
    <property type="entry name" value="Ribosomal_L32p"/>
    <property type="match status" value="1"/>
</dbReference>
<dbReference type="InterPro" id="IPR002677">
    <property type="entry name" value="Ribosomal_bL32"/>
</dbReference>
<keyword evidence="3" id="KW-0809">Transit peptide</keyword>
<keyword evidence="6" id="KW-0687">Ribonucleoprotein</keyword>
<proteinExistence type="inferred from homology"/>
<sequence length="202" mass="23455">MTGGIINRLCLALQRFEQTILQTIFGRGFPPGLCAIDCNSFLNEPKLANRYGSRSLEEILKDGILWAVPKKRRTLERRLKRRFGVKEYVWKLPVAKTNLLMCTNCGHNYEAGRLCGHCYEKVKLETKEMQDAIKKELGLSPVEENVIVLYDGEKDDKTHEFWKNQRVVEMPKKRPSWFHRNLLEPTTQEPSDKKDVKPTHLA</sequence>
<comment type="function">
    <text evidence="9">Component of the mitochondrial large ribosomal subunit (mt-LSU). The mitochondrial ribosome (mitoribosome) is a large ribonucleoprotein complex responsible for the synthesis of proteins inside mitochondria.</text>
</comment>
<evidence type="ECO:0000256" key="8">
    <source>
        <dbReference type="ARBA" id="ARBA00042577"/>
    </source>
</evidence>
<dbReference type="GO" id="GO:0005762">
    <property type="term" value="C:mitochondrial large ribosomal subunit"/>
    <property type="evidence" value="ECO:0007669"/>
    <property type="project" value="TreeGrafter"/>
</dbReference>
<gene>
    <name evidence="11" type="ORF">LPLAT_LOCUS2992</name>
</gene>
<dbReference type="PANTHER" id="PTHR21026">
    <property type="entry name" value="39S RIBOSOMAL PROTEIN L32, MITOCHONDRIAL"/>
    <property type="match status" value="1"/>
</dbReference>
<keyword evidence="4" id="KW-0689">Ribosomal protein</keyword>
<feature type="region of interest" description="Disordered" evidence="10">
    <location>
        <begin position="179"/>
        <end position="202"/>
    </location>
</feature>
<dbReference type="GO" id="GO:0006412">
    <property type="term" value="P:translation"/>
    <property type="evidence" value="ECO:0007669"/>
    <property type="project" value="InterPro"/>
</dbReference>
<dbReference type="SUPFAM" id="SSF57829">
    <property type="entry name" value="Zn-binding ribosomal proteins"/>
    <property type="match status" value="1"/>
</dbReference>
<evidence type="ECO:0000256" key="5">
    <source>
        <dbReference type="ARBA" id="ARBA00023128"/>
    </source>
</evidence>
<name>A0AAV2NB16_9HYME</name>
<comment type="subcellular location">
    <subcellularLocation>
        <location evidence="1">Mitochondrion</location>
    </subcellularLocation>
</comment>
<evidence type="ECO:0000256" key="6">
    <source>
        <dbReference type="ARBA" id="ARBA00023274"/>
    </source>
</evidence>
<evidence type="ECO:0000256" key="3">
    <source>
        <dbReference type="ARBA" id="ARBA00022946"/>
    </source>
</evidence>
<evidence type="ECO:0000313" key="11">
    <source>
        <dbReference type="EMBL" id="CAL1676892.1"/>
    </source>
</evidence>
<dbReference type="InterPro" id="IPR011332">
    <property type="entry name" value="Ribosomal_zn-bd"/>
</dbReference>
<keyword evidence="12" id="KW-1185">Reference proteome</keyword>
<dbReference type="AlphaFoldDB" id="A0AAV2NB16"/>
<evidence type="ECO:0000256" key="7">
    <source>
        <dbReference type="ARBA" id="ARBA00039935"/>
    </source>
</evidence>
<evidence type="ECO:0000256" key="9">
    <source>
        <dbReference type="ARBA" id="ARBA00045766"/>
    </source>
</evidence>
<accession>A0AAV2NB16</accession>
<dbReference type="PANTHER" id="PTHR21026:SF2">
    <property type="entry name" value="LARGE RIBOSOMAL SUBUNIT PROTEIN BL32M"/>
    <property type="match status" value="1"/>
</dbReference>
<evidence type="ECO:0000256" key="1">
    <source>
        <dbReference type="ARBA" id="ARBA00004173"/>
    </source>
</evidence>
<feature type="compositionally biased region" description="Basic and acidic residues" evidence="10">
    <location>
        <begin position="190"/>
        <end position="202"/>
    </location>
</feature>
<evidence type="ECO:0000256" key="10">
    <source>
        <dbReference type="SAM" id="MobiDB-lite"/>
    </source>
</evidence>
<organism evidence="11 12">
    <name type="scientific">Lasius platythorax</name>
    <dbReference type="NCBI Taxonomy" id="488582"/>
    <lineage>
        <taxon>Eukaryota</taxon>
        <taxon>Metazoa</taxon>
        <taxon>Ecdysozoa</taxon>
        <taxon>Arthropoda</taxon>
        <taxon>Hexapoda</taxon>
        <taxon>Insecta</taxon>
        <taxon>Pterygota</taxon>
        <taxon>Neoptera</taxon>
        <taxon>Endopterygota</taxon>
        <taxon>Hymenoptera</taxon>
        <taxon>Apocrita</taxon>
        <taxon>Aculeata</taxon>
        <taxon>Formicoidea</taxon>
        <taxon>Formicidae</taxon>
        <taxon>Formicinae</taxon>
        <taxon>Lasius</taxon>
        <taxon>Lasius</taxon>
    </lineage>
</organism>
<reference evidence="11" key="1">
    <citation type="submission" date="2024-04" db="EMBL/GenBank/DDBJ databases">
        <authorList>
            <consortium name="Molecular Ecology Group"/>
        </authorList>
    </citation>
    <scope>NUCLEOTIDE SEQUENCE</scope>
</reference>
<dbReference type="Proteomes" id="UP001497644">
    <property type="component" value="Chromosome 12"/>
</dbReference>
<dbReference type="EMBL" id="OZ034835">
    <property type="protein sequence ID" value="CAL1676892.1"/>
    <property type="molecule type" value="Genomic_DNA"/>
</dbReference>
<evidence type="ECO:0000313" key="12">
    <source>
        <dbReference type="Proteomes" id="UP001497644"/>
    </source>
</evidence>
<protein>
    <recommendedName>
        <fullName evidence="7">Large ribosomal subunit protein bL32m</fullName>
    </recommendedName>
    <alternativeName>
        <fullName evidence="8">39S ribosomal protein L32, mitochondrial</fullName>
    </alternativeName>
</protein>
<dbReference type="InterPro" id="IPR051991">
    <property type="entry name" value="Mitoribosomal_protein_bL32"/>
</dbReference>
<dbReference type="GO" id="GO:0003735">
    <property type="term" value="F:structural constituent of ribosome"/>
    <property type="evidence" value="ECO:0007669"/>
    <property type="project" value="InterPro"/>
</dbReference>